<evidence type="ECO:0000256" key="2">
    <source>
        <dbReference type="SAM" id="MobiDB-lite"/>
    </source>
</evidence>
<keyword evidence="5" id="KW-1185">Reference proteome</keyword>
<feature type="compositionally biased region" description="Polar residues" evidence="2">
    <location>
        <begin position="27"/>
        <end position="39"/>
    </location>
</feature>
<dbReference type="RefSeq" id="XP_001832173.2">
    <property type="nucleotide sequence ID" value="XM_001832121.2"/>
</dbReference>
<dbReference type="EMBL" id="AACS02000009">
    <property type="protein sequence ID" value="EAU89546.2"/>
    <property type="molecule type" value="Genomic_DNA"/>
</dbReference>
<dbReference type="InterPro" id="IPR027417">
    <property type="entry name" value="P-loop_NTPase"/>
</dbReference>
<dbReference type="CDD" id="cd21037">
    <property type="entry name" value="MLKL_NTD"/>
    <property type="match status" value="1"/>
</dbReference>
<dbReference type="Gene3D" id="1.20.930.20">
    <property type="entry name" value="Adaptor protein Cbl, N-terminal domain"/>
    <property type="match status" value="1"/>
</dbReference>
<feature type="domain" description="Nephrocystin 3-like N-terminal" evidence="3">
    <location>
        <begin position="357"/>
        <end position="505"/>
    </location>
</feature>
<dbReference type="SUPFAM" id="SSF52540">
    <property type="entry name" value="P-loop containing nucleoside triphosphate hydrolases"/>
    <property type="match status" value="1"/>
</dbReference>
<dbReference type="HOGENOM" id="CLU_006899_0_0_1"/>
<comment type="caution">
    <text evidence="4">The sequence shown here is derived from an EMBL/GenBank/DDBJ whole genome shotgun (WGS) entry which is preliminary data.</text>
</comment>
<reference evidence="4 5" key="1">
    <citation type="journal article" date="2010" name="Proc. Natl. Acad. Sci. U.S.A.">
        <title>Insights into evolution of multicellular fungi from the assembled chromosomes of the mushroom Coprinopsis cinerea (Coprinus cinereus).</title>
        <authorList>
            <person name="Stajich J.E."/>
            <person name="Wilke S.K."/>
            <person name="Ahren D."/>
            <person name="Au C.H."/>
            <person name="Birren B.W."/>
            <person name="Borodovsky M."/>
            <person name="Burns C."/>
            <person name="Canback B."/>
            <person name="Casselton L.A."/>
            <person name="Cheng C.K."/>
            <person name="Deng J."/>
            <person name="Dietrich F.S."/>
            <person name="Fargo D.C."/>
            <person name="Farman M.L."/>
            <person name="Gathman A.C."/>
            <person name="Goldberg J."/>
            <person name="Guigo R."/>
            <person name="Hoegger P.J."/>
            <person name="Hooker J.B."/>
            <person name="Huggins A."/>
            <person name="James T.Y."/>
            <person name="Kamada T."/>
            <person name="Kilaru S."/>
            <person name="Kodira C."/>
            <person name="Kues U."/>
            <person name="Kupfer D."/>
            <person name="Kwan H.S."/>
            <person name="Lomsadze A."/>
            <person name="Li W."/>
            <person name="Lilly W.W."/>
            <person name="Ma L.J."/>
            <person name="Mackey A.J."/>
            <person name="Manning G."/>
            <person name="Martin F."/>
            <person name="Muraguchi H."/>
            <person name="Natvig D.O."/>
            <person name="Palmerini H."/>
            <person name="Ramesh M.A."/>
            <person name="Rehmeyer C.J."/>
            <person name="Roe B.A."/>
            <person name="Shenoy N."/>
            <person name="Stanke M."/>
            <person name="Ter-Hovhannisyan V."/>
            <person name="Tunlid A."/>
            <person name="Velagapudi R."/>
            <person name="Vision T.J."/>
            <person name="Zeng Q."/>
            <person name="Zolan M.E."/>
            <person name="Pukkila P.J."/>
        </authorList>
    </citation>
    <scope>NUCLEOTIDE SEQUENCE [LARGE SCALE GENOMIC DNA]</scope>
    <source>
        <strain evidence="5">Okayama-7 / 130 / ATCC MYA-4618 / FGSC 9003</strain>
    </source>
</reference>
<accession>A8NBH5</accession>
<dbReference type="STRING" id="240176.A8NBH5"/>
<evidence type="ECO:0000259" key="3">
    <source>
        <dbReference type="Pfam" id="PF24883"/>
    </source>
</evidence>
<dbReference type="OMA" id="PHPDHSM"/>
<dbReference type="Pfam" id="PF24883">
    <property type="entry name" value="NPHP3_N"/>
    <property type="match status" value="1"/>
</dbReference>
<gene>
    <name evidence="4" type="ORF">CC1G_02435</name>
</gene>
<evidence type="ECO:0000313" key="4">
    <source>
        <dbReference type="EMBL" id="EAU89546.2"/>
    </source>
</evidence>
<proteinExistence type="predicted"/>
<dbReference type="GO" id="GO:0007166">
    <property type="term" value="P:cell surface receptor signaling pathway"/>
    <property type="evidence" value="ECO:0007669"/>
    <property type="project" value="InterPro"/>
</dbReference>
<dbReference type="InterPro" id="IPR059179">
    <property type="entry name" value="MLKL-like_MCAfunc"/>
</dbReference>
<dbReference type="InParanoid" id="A8NBH5"/>
<dbReference type="Gene3D" id="3.40.50.300">
    <property type="entry name" value="P-loop containing nucleotide triphosphate hydrolases"/>
    <property type="match status" value="1"/>
</dbReference>
<evidence type="ECO:0000313" key="5">
    <source>
        <dbReference type="Proteomes" id="UP000001861"/>
    </source>
</evidence>
<dbReference type="InterPro" id="IPR056884">
    <property type="entry name" value="NPHP3-like_N"/>
</dbReference>
<keyword evidence="1" id="KW-0677">Repeat</keyword>
<dbReference type="PANTHER" id="PTHR10039">
    <property type="entry name" value="AMELOGENIN"/>
    <property type="match status" value="1"/>
</dbReference>
<name>A8NBH5_COPC7</name>
<dbReference type="InterPro" id="IPR036537">
    <property type="entry name" value="Adaptor_Cbl_N_dom_sf"/>
</dbReference>
<dbReference type="VEuPathDB" id="FungiDB:CC1G_02435"/>
<dbReference type="Gene3D" id="1.25.40.10">
    <property type="entry name" value="Tetratricopeptide repeat domain"/>
    <property type="match status" value="2"/>
</dbReference>
<organism evidence="4 5">
    <name type="scientific">Coprinopsis cinerea (strain Okayama-7 / 130 / ATCC MYA-4618 / FGSC 9003)</name>
    <name type="common">Inky cap fungus</name>
    <name type="synonym">Hormographiella aspergillata</name>
    <dbReference type="NCBI Taxonomy" id="240176"/>
    <lineage>
        <taxon>Eukaryota</taxon>
        <taxon>Fungi</taxon>
        <taxon>Dikarya</taxon>
        <taxon>Basidiomycota</taxon>
        <taxon>Agaricomycotina</taxon>
        <taxon>Agaricomycetes</taxon>
        <taxon>Agaricomycetidae</taxon>
        <taxon>Agaricales</taxon>
        <taxon>Agaricineae</taxon>
        <taxon>Psathyrellaceae</taxon>
        <taxon>Coprinopsis</taxon>
    </lineage>
</organism>
<dbReference type="InterPro" id="IPR011990">
    <property type="entry name" value="TPR-like_helical_dom_sf"/>
</dbReference>
<sequence length="1281" mass="143312">MHSSRSKHQSSRFRQTFGNLFSRKKQPSSPRQGGFTSTEDGSRDIARLELAYLVQENPDLKRMILKIVDLVSQTSPGNSTLEDAVNLAARHLLQIADAVRSNHPSAGNAVADFTSMMKEIESIHSSNHSRTQWETAVATHLRSKVEQIKRSHPGVFVDSSVKDEPSKTWTLVLGSASTTVSVLKDVAEIVPVEMVKGIVGTAYSLLNAVERTRANVEEMRQIAHIVSNFVVSVTLLCMDQTFKPSAHFERCFNDLEGKLTKIGRECQDMSQKSLLSRFFHQGVHKDDIESLKTELQEAINKFQTESQVMLHFDLGAFSQKIHEKLDQDAINSLPELERHGNRIDEYLDASRDDELKAILEWVDNPDHPVSWIHGAAGLGKSTLMHKVVDILRQQGRLATFAFFVKKKNKDVFTTIKMMARELATTHPRAVPAIAHAVRTCNSAHGTTLDYLQAYIVEPVRSLDVPYPIIVSMDALDEWDHHETFLRELKNISSTSPFLKFLFTSRWLHSVERGLQNNRLKELPLPPVTEEIARRYFVSRFSEVRGDTQILLLNSIPQLAKLANGLLVWAATVCNLILSDSYTRPPVHALLERILQSGTMADQDERLSSLYHEALRTILGDKPEQVKVGAQILSHMLILQESIATSAFTELVDLPQYPHAVPEIHKRLRTLQIRGTFDPNVIEPVPTRFHASFFEFLTSKTSMPFQLDATISLTLAPIDAHVRSAKKCLSTMVSISPAAYPPSVPLSPILLYSTKYWAFHLAHGTDRFQPLPPELETLLDRMSIDTALWWANRFIGATCLLNPEELAEWERDLVGLERAQIFIEVGELAAEQHLIGEPAWWTWAASPWEAAVRFKESRANLELLQRLTYMYIPIEPSPEKCVSSAVSILEHCVEVSKSQNGALLFLLAGAYHNSHTGSGRIEDVDKAISVGRAALALLPHPNPSGPDHGDVLRDLAVYSNSRYDKQGTLADLDNAISLGREALSLRPHPHRNRAHTLHNLAIYLVKRFEKRGNIADLDDAISLGRESLSLQYRARPDRDGLLDVTATTLHNLSLHLVRRFMQQGEIADLDEAIALGRRGLAILPPLHPHRAVALVEVSGYLWAKFLKQGGMDVLEDAIALGREALDLRPHPHPIRARILFNLAGYLCQRFTETGDIADLDDSISFAREALSLQPHLHPNRENTIYGLVVSLLYRCKTTDPLPHLDEIITLCNEALASLQPSHPLHFAFSNWLVEAQAAKDGSRTVDSIGAADLKSLTLQIDIAPGQNTPQRTLNTFCQLPAI</sequence>
<feature type="region of interest" description="Disordered" evidence="2">
    <location>
        <begin position="1"/>
        <end position="40"/>
    </location>
</feature>
<feature type="compositionally biased region" description="Basic residues" evidence="2">
    <location>
        <begin position="1"/>
        <end position="11"/>
    </location>
</feature>
<dbReference type="GeneID" id="6008657"/>
<evidence type="ECO:0000256" key="1">
    <source>
        <dbReference type="ARBA" id="ARBA00022737"/>
    </source>
</evidence>
<dbReference type="eggNOG" id="ENOG502RI97">
    <property type="taxonomic scope" value="Eukaryota"/>
</dbReference>
<protein>
    <recommendedName>
        <fullName evidence="3">Nephrocystin 3-like N-terminal domain-containing protein</fullName>
    </recommendedName>
</protein>
<dbReference type="PANTHER" id="PTHR10039:SF15">
    <property type="entry name" value="NACHT DOMAIN-CONTAINING PROTEIN"/>
    <property type="match status" value="1"/>
</dbReference>
<dbReference type="OrthoDB" id="9991317at2759"/>
<dbReference type="KEGG" id="cci:CC1G_02435"/>
<dbReference type="Proteomes" id="UP000001861">
    <property type="component" value="Unassembled WGS sequence"/>
</dbReference>